<evidence type="ECO:0000256" key="1">
    <source>
        <dbReference type="SAM" id="SignalP"/>
    </source>
</evidence>
<name>A0A834SXW7_9FABA</name>
<sequence length="89" mass="9550">MRSACNLHPCLLSLALIICFIQQLGYGSGTYDLICARTNKALAARCEAADSPTAALSTDEDTESLPCWDVAVVLMLGRQFLQHSDSVAC</sequence>
<feature type="chain" id="PRO_5032565063" description="Secreted protein" evidence="1">
    <location>
        <begin position="28"/>
        <end position="89"/>
    </location>
</feature>
<reference evidence="2" key="1">
    <citation type="submission" date="2020-09" db="EMBL/GenBank/DDBJ databases">
        <title>Genome-Enabled Discovery of Anthraquinone Biosynthesis in Senna tora.</title>
        <authorList>
            <person name="Kang S.-H."/>
            <person name="Pandey R.P."/>
            <person name="Lee C.-M."/>
            <person name="Sim J.-S."/>
            <person name="Jeong J.-T."/>
            <person name="Choi B.-S."/>
            <person name="Jung M."/>
            <person name="Ginzburg D."/>
            <person name="Zhao K."/>
            <person name="Won S.Y."/>
            <person name="Oh T.-J."/>
            <person name="Yu Y."/>
            <person name="Kim N.-H."/>
            <person name="Lee O.R."/>
            <person name="Lee T.-H."/>
            <person name="Bashyal P."/>
            <person name="Kim T.-S."/>
            <person name="Lee W.-H."/>
            <person name="Kawkins C."/>
            <person name="Kim C.-K."/>
            <person name="Kim J.S."/>
            <person name="Ahn B.O."/>
            <person name="Rhee S.Y."/>
            <person name="Sohng J.K."/>
        </authorList>
    </citation>
    <scope>NUCLEOTIDE SEQUENCE</scope>
    <source>
        <tissue evidence="2">Leaf</tissue>
    </source>
</reference>
<dbReference type="AlphaFoldDB" id="A0A834SXW7"/>
<protein>
    <recommendedName>
        <fullName evidence="4">Secreted protein</fullName>
    </recommendedName>
</protein>
<evidence type="ECO:0000313" key="3">
    <source>
        <dbReference type="Proteomes" id="UP000634136"/>
    </source>
</evidence>
<gene>
    <name evidence="2" type="ORF">G2W53_037645</name>
</gene>
<dbReference type="EMBL" id="JAAIUW010000012">
    <property type="protein sequence ID" value="KAF7805484.1"/>
    <property type="molecule type" value="Genomic_DNA"/>
</dbReference>
<evidence type="ECO:0000313" key="2">
    <source>
        <dbReference type="EMBL" id="KAF7805484.1"/>
    </source>
</evidence>
<dbReference type="Proteomes" id="UP000634136">
    <property type="component" value="Unassembled WGS sequence"/>
</dbReference>
<keyword evidence="3" id="KW-1185">Reference proteome</keyword>
<comment type="caution">
    <text evidence="2">The sequence shown here is derived from an EMBL/GenBank/DDBJ whole genome shotgun (WGS) entry which is preliminary data.</text>
</comment>
<evidence type="ECO:0008006" key="4">
    <source>
        <dbReference type="Google" id="ProtNLM"/>
    </source>
</evidence>
<feature type="signal peptide" evidence="1">
    <location>
        <begin position="1"/>
        <end position="27"/>
    </location>
</feature>
<keyword evidence="1" id="KW-0732">Signal</keyword>
<accession>A0A834SXW7</accession>
<proteinExistence type="predicted"/>
<organism evidence="2 3">
    <name type="scientific">Senna tora</name>
    <dbReference type="NCBI Taxonomy" id="362788"/>
    <lineage>
        <taxon>Eukaryota</taxon>
        <taxon>Viridiplantae</taxon>
        <taxon>Streptophyta</taxon>
        <taxon>Embryophyta</taxon>
        <taxon>Tracheophyta</taxon>
        <taxon>Spermatophyta</taxon>
        <taxon>Magnoliopsida</taxon>
        <taxon>eudicotyledons</taxon>
        <taxon>Gunneridae</taxon>
        <taxon>Pentapetalae</taxon>
        <taxon>rosids</taxon>
        <taxon>fabids</taxon>
        <taxon>Fabales</taxon>
        <taxon>Fabaceae</taxon>
        <taxon>Caesalpinioideae</taxon>
        <taxon>Cassia clade</taxon>
        <taxon>Senna</taxon>
    </lineage>
</organism>